<dbReference type="Proteomes" id="UP001387364">
    <property type="component" value="Chromosome"/>
</dbReference>
<organism evidence="2 3">
    <name type="scientific">Bacillus kandeliae</name>
    <dbReference type="NCBI Taxonomy" id="3129297"/>
    <lineage>
        <taxon>Bacteria</taxon>
        <taxon>Bacillati</taxon>
        <taxon>Bacillota</taxon>
        <taxon>Bacilli</taxon>
        <taxon>Bacillales</taxon>
        <taxon>Bacillaceae</taxon>
        <taxon>Bacillus</taxon>
    </lineage>
</organism>
<gene>
    <name evidence="2" type="ORF">WDJ61_12175</name>
</gene>
<accession>A0ABZ2N365</accession>
<evidence type="ECO:0000256" key="1">
    <source>
        <dbReference type="SAM" id="Coils"/>
    </source>
</evidence>
<name>A0ABZ2N365_9BACI</name>
<dbReference type="RefSeq" id="WP_338750059.1">
    <property type="nucleotide sequence ID" value="NZ_CP147404.1"/>
</dbReference>
<keyword evidence="1" id="KW-0175">Coiled coil</keyword>
<feature type="coiled-coil region" evidence="1">
    <location>
        <begin position="181"/>
        <end position="227"/>
    </location>
</feature>
<proteinExistence type="predicted"/>
<dbReference type="Pfam" id="PF11079">
    <property type="entry name" value="YqhG"/>
    <property type="match status" value="1"/>
</dbReference>
<dbReference type="InterPro" id="IPR024562">
    <property type="entry name" value="YqhG"/>
</dbReference>
<sequence length="264" mass="30860">MQTNEIHQFLEQYFTMAECSVMEQTSCSLTVKLTPEMDKELMNRPFYWHYIEKTGLVGEPLSLTLITNQKEAQGQLKGEVVHFGAPRLQQIFQSAKQHAGFIRLYEQPQTLNRQQALHPWLLTNVKVSYEADRKKEQFHSFGLNLINGQIQEQFMHTLERKSLSGKIPDFSFTIAPLIKPLSGVRRINQFLEQRLQNEDQQWAKQAIRRWEEDLSLLNSFYEEEEEEPEAFFLEKAALKKRYEPKIKVDIVNGGIIYLTPPNGL</sequence>
<evidence type="ECO:0000313" key="3">
    <source>
        <dbReference type="Proteomes" id="UP001387364"/>
    </source>
</evidence>
<protein>
    <submittedName>
        <fullName evidence="2">YqhG family protein</fullName>
    </submittedName>
</protein>
<evidence type="ECO:0000313" key="2">
    <source>
        <dbReference type="EMBL" id="WXB92012.1"/>
    </source>
</evidence>
<dbReference type="EMBL" id="CP147404">
    <property type="protein sequence ID" value="WXB92012.1"/>
    <property type="molecule type" value="Genomic_DNA"/>
</dbReference>
<reference evidence="2 3" key="1">
    <citation type="submission" date="2024-02" db="EMBL/GenBank/DDBJ databases">
        <title>Seven novel Bacillus-like species.</title>
        <authorList>
            <person name="Liu G."/>
        </authorList>
    </citation>
    <scope>NUCLEOTIDE SEQUENCE [LARGE SCALE GENOMIC DNA]</scope>
    <source>
        <strain evidence="2 3">FJAT-52991</strain>
    </source>
</reference>
<keyword evidence="3" id="KW-1185">Reference proteome</keyword>